<name>A0A382B1T5_9ZZZZ</name>
<dbReference type="InterPro" id="IPR045741">
    <property type="entry name" value="PorV"/>
</dbReference>
<dbReference type="EMBL" id="UINC01027809">
    <property type="protein sequence ID" value="SVB07698.1"/>
    <property type="molecule type" value="Genomic_DNA"/>
</dbReference>
<evidence type="ECO:0000313" key="2">
    <source>
        <dbReference type="EMBL" id="SVB07698.1"/>
    </source>
</evidence>
<dbReference type="AlphaFoldDB" id="A0A382B1T5"/>
<feature type="domain" description="Type IX secretion system protein PorV" evidence="1">
    <location>
        <begin position="13"/>
        <end position="213"/>
    </location>
</feature>
<evidence type="ECO:0000259" key="1">
    <source>
        <dbReference type="Pfam" id="PF19572"/>
    </source>
</evidence>
<dbReference type="Pfam" id="PF19572">
    <property type="entry name" value="PorV"/>
    <property type="match status" value="1"/>
</dbReference>
<organism evidence="2">
    <name type="scientific">marine metagenome</name>
    <dbReference type="NCBI Taxonomy" id="408172"/>
    <lineage>
        <taxon>unclassified sequences</taxon>
        <taxon>metagenomes</taxon>
        <taxon>ecological metagenomes</taxon>
    </lineage>
</organism>
<protein>
    <recommendedName>
        <fullName evidence="1">Type IX secretion system protein PorV domain-containing protein</fullName>
    </recommendedName>
</protein>
<accession>A0A382B1T5</accession>
<proteinExistence type="predicted"/>
<gene>
    <name evidence="2" type="ORF">METZ01_LOCUS160552</name>
</gene>
<dbReference type="Gene3D" id="2.40.160.60">
    <property type="entry name" value="Outer membrane protein transport protein (OMPP1/FadL/TodX)"/>
    <property type="match status" value="1"/>
</dbReference>
<sequence>MITVFCSLINGSDNTKLAQTGFQFLSVTSDARAGGMGDAMTTFHANSAALFFNPAGMSRQKSFIDLSFSQNQWIADINHNALSLSVTPANGKYGVIGMSFIYVDYGELQGTMVWDNEQGFVDTEIIKPSALALGLGYAKALSDKFSVGGQIKSAYQYLGKSIIPDSDTTQAVMKNVADAIAFDFGTIYHTGWKSFTFGMSVRNFSQEIKFQTEGFQLPLLFTIGVSMNLFDLFLTELRSQSLYLSVDALHPRSYSERLNIGLEYSLMDMLVIRTGYLMNYDERGFSGGIGVQKTVGPLSFAINYAYTPFGVFDNVQRMSLDIAF</sequence>
<reference evidence="2" key="1">
    <citation type="submission" date="2018-05" db="EMBL/GenBank/DDBJ databases">
        <authorList>
            <person name="Lanie J.A."/>
            <person name="Ng W.-L."/>
            <person name="Kazmierczak K.M."/>
            <person name="Andrzejewski T.M."/>
            <person name="Davidsen T.M."/>
            <person name="Wayne K.J."/>
            <person name="Tettelin H."/>
            <person name="Glass J.I."/>
            <person name="Rusch D."/>
            <person name="Podicherti R."/>
            <person name="Tsui H.-C.T."/>
            <person name="Winkler M.E."/>
        </authorList>
    </citation>
    <scope>NUCLEOTIDE SEQUENCE</scope>
</reference>
<dbReference type="NCBIfam" id="NF033709">
    <property type="entry name" value="PorV_fam"/>
    <property type="match status" value="1"/>
</dbReference>